<proteinExistence type="predicted"/>
<dbReference type="OrthoDB" id="642536at2759"/>
<keyword evidence="3" id="KW-1185">Reference proteome</keyword>
<dbReference type="Gene3D" id="1.20.1280.50">
    <property type="match status" value="1"/>
</dbReference>
<evidence type="ECO:0000313" key="3">
    <source>
        <dbReference type="Proteomes" id="UP000554482"/>
    </source>
</evidence>
<dbReference type="PANTHER" id="PTHR44259:SF114">
    <property type="entry name" value="OS06G0707300 PROTEIN"/>
    <property type="match status" value="1"/>
</dbReference>
<evidence type="ECO:0000313" key="2">
    <source>
        <dbReference type="EMBL" id="KAF5191143.1"/>
    </source>
</evidence>
<dbReference type="Pfam" id="PF03478">
    <property type="entry name" value="Beta-prop_KIB1-4"/>
    <property type="match status" value="1"/>
</dbReference>
<evidence type="ECO:0000259" key="1">
    <source>
        <dbReference type="SMART" id="SM00256"/>
    </source>
</evidence>
<dbReference type="SMART" id="SM00256">
    <property type="entry name" value="FBOX"/>
    <property type="match status" value="1"/>
</dbReference>
<dbReference type="AlphaFoldDB" id="A0A7J6W207"/>
<sequence length="379" mass="44004">MAHDWSELPEEIIDLVVKRLPPYPNEVIQFSCVCKSWNTVVNKLKSQRFIIPCAPWLMLAKSKNDKQFMKAAIRTFYCHSTKRVFNYYLPQAKGTRCWGTPYGWLVTFGLDLNINLLHPLSRVQISLPSLPTFQHQYQCFVGPEHLCQSYLNKFALASDPLSSPESGQCPLVMAIYGRIRYLAVASPGDEAWTSVECSQSNYEDIIFFKGQFYAISCTGMLRICEVNTPQPKAIDFASPPDNIYVCNTFYLVELSGDLYMVERGFECIDETRTLEYHRETQYFIVYKFDFHSKMWTEVEDLSEHALFLGNNTSFAISTSDYPEFKQNCIYFTDDHIAYYDIGYCDMGIYNIENDTIEPFYFDDQQLSKFSRPVFFMPTL</sequence>
<dbReference type="InterPro" id="IPR036047">
    <property type="entry name" value="F-box-like_dom_sf"/>
</dbReference>
<dbReference type="Proteomes" id="UP000554482">
    <property type="component" value="Unassembled WGS sequence"/>
</dbReference>
<protein>
    <submittedName>
        <fullName evidence="2">F-box skip23-like protein</fullName>
    </submittedName>
</protein>
<feature type="domain" description="F-box" evidence="1">
    <location>
        <begin position="8"/>
        <end position="50"/>
    </location>
</feature>
<comment type="caution">
    <text evidence="2">The sequence shown here is derived from an EMBL/GenBank/DDBJ whole genome shotgun (WGS) entry which is preliminary data.</text>
</comment>
<dbReference type="InterPro" id="IPR050942">
    <property type="entry name" value="F-box_BR-signaling"/>
</dbReference>
<gene>
    <name evidence="2" type="ORF">FRX31_019270</name>
</gene>
<dbReference type="EMBL" id="JABWDY010023166">
    <property type="protein sequence ID" value="KAF5191143.1"/>
    <property type="molecule type" value="Genomic_DNA"/>
</dbReference>
<name>A0A7J6W207_THATH</name>
<accession>A0A7J6W207</accession>
<dbReference type="PANTHER" id="PTHR44259">
    <property type="entry name" value="OS07G0183000 PROTEIN-RELATED"/>
    <property type="match status" value="1"/>
</dbReference>
<dbReference type="InterPro" id="IPR001810">
    <property type="entry name" value="F-box_dom"/>
</dbReference>
<dbReference type="Pfam" id="PF00646">
    <property type="entry name" value="F-box"/>
    <property type="match status" value="1"/>
</dbReference>
<organism evidence="2 3">
    <name type="scientific">Thalictrum thalictroides</name>
    <name type="common">Rue-anemone</name>
    <name type="synonym">Anemone thalictroides</name>
    <dbReference type="NCBI Taxonomy" id="46969"/>
    <lineage>
        <taxon>Eukaryota</taxon>
        <taxon>Viridiplantae</taxon>
        <taxon>Streptophyta</taxon>
        <taxon>Embryophyta</taxon>
        <taxon>Tracheophyta</taxon>
        <taxon>Spermatophyta</taxon>
        <taxon>Magnoliopsida</taxon>
        <taxon>Ranunculales</taxon>
        <taxon>Ranunculaceae</taxon>
        <taxon>Thalictroideae</taxon>
        <taxon>Thalictrum</taxon>
    </lineage>
</organism>
<dbReference type="SUPFAM" id="SSF81383">
    <property type="entry name" value="F-box domain"/>
    <property type="match status" value="1"/>
</dbReference>
<reference evidence="2 3" key="1">
    <citation type="submission" date="2020-06" db="EMBL/GenBank/DDBJ databases">
        <title>Transcriptomic and genomic resources for Thalictrum thalictroides and T. hernandezii: Facilitating candidate gene discovery in an emerging model plant lineage.</title>
        <authorList>
            <person name="Arias T."/>
            <person name="Riano-Pachon D.M."/>
            <person name="Di Stilio V.S."/>
        </authorList>
    </citation>
    <scope>NUCLEOTIDE SEQUENCE [LARGE SCALE GENOMIC DNA]</scope>
    <source>
        <strain evidence="3">cv. WT478/WT964</strain>
        <tissue evidence="2">Leaves</tissue>
    </source>
</reference>
<dbReference type="InterPro" id="IPR005174">
    <property type="entry name" value="KIB1-4_b-propeller"/>
</dbReference>